<reference evidence="1 2" key="1">
    <citation type="submission" date="2013-09" db="EMBL/GenBank/DDBJ databases">
        <title>Draft Genome Sequence of five Lactobacillus helveticus strains CIRM-BIA 101T, 103, 104, 951 and 953 isolated from milk product.</title>
        <authorList>
            <person name="Valence F."/>
            <person name="Chuat V."/>
            <person name="Ma L."/>
            <person name="Creno S."/>
            <person name="Falentin H."/>
            <person name="Lortal S."/>
            <person name="Bizet C."/>
            <person name="Clermont D."/>
            <person name="Loux V."/>
            <person name="Bouchier C."/>
            <person name="Cousin S."/>
        </authorList>
    </citation>
    <scope>NUCLEOTIDE SEQUENCE [LARGE SCALE GENOMIC DNA]</scope>
    <source>
        <strain evidence="1 2">CIRM-BIA 953</strain>
    </source>
</reference>
<accession>U4QIM4</accession>
<gene>
    <name evidence="1" type="ORF">LHCIRMBIA953_00384</name>
</gene>
<protein>
    <submittedName>
        <fullName evidence="1">Uncharacterized protein</fullName>
    </submittedName>
</protein>
<proteinExistence type="predicted"/>
<dbReference type="Proteomes" id="UP000017243">
    <property type="component" value="Unassembled WGS sequence"/>
</dbReference>
<evidence type="ECO:0000313" key="2">
    <source>
        <dbReference type="Proteomes" id="UP000017243"/>
    </source>
</evidence>
<comment type="caution">
    <text evidence="1">The sequence shown here is derived from an EMBL/GenBank/DDBJ whole genome shotgun (WGS) entry which is preliminary data.</text>
</comment>
<name>U4QIM4_LACHE</name>
<dbReference type="EMBL" id="CBUH010000166">
    <property type="protein sequence ID" value="CDI43216.1"/>
    <property type="molecule type" value="Genomic_DNA"/>
</dbReference>
<organism evidence="1 2">
    <name type="scientific">Lactobacillus helveticus CIRM-BIA 953</name>
    <dbReference type="NCBI Taxonomy" id="1226335"/>
    <lineage>
        <taxon>Bacteria</taxon>
        <taxon>Bacillati</taxon>
        <taxon>Bacillota</taxon>
        <taxon>Bacilli</taxon>
        <taxon>Lactobacillales</taxon>
        <taxon>Lactobacillaceae</taxon>
        <taxon>Lactobacillus</taxon>
    </lineage>
</organism>
<sequence length="40" mass="4799">MASQFNADYGYEKNPNKTTDYQVTVIDFDENFRKRSTQYI</sequence>
<dbReference type="AlphaFoldDB" id="U4QIM4"/>
<evidence type="ECO:0000313" key="1">
    <source>
        <dbReference type="EMBL" id="CDI43216.1"/>
    </source>
</evidence>